<feature type="active site" description="Proton acceptor" evidence="8 9">
    <location>
        <position position="25"/>
    </location>
</feature>
<feature type="binding site" evidence="8 10">
    <location>
        <position position="113"/>
    </location>
    <ligand>
        <name>substrate</name>
    </ligand>
</feature>
<accession>A0A0A0NWE1</accession>
<proteinExistence type="inferred from homology"/>
<dbReference type="Pfam" id="PF01220">
    <property type="entry name" value="DHquinase_II"/>
    <property type="match status" value="1"/>
</dbReference>
<keyword evidence="7 8" id="KW-0456">Lyase</keyword>
<dbReference type="PANTHER" id="PTHR21272">
    <property type="entry name" value="CATABOLIC 3-DEHYDROQUINASE"/>
    <property type="match status" value="1"/>
</dbReference>
<dbReference type="InterPro" id="IPR018509">
    <property type="entry name" value="DHquinase_II_CS"/>
</dbReference>
<comment type="function">
    <text evidence="8">Catalyzes a trans-dehydration via an enolate intermediate.</text>
</comment>
<evidence type="ECO:0000256" key="10">
    <source>
        <dbReference type="PIRSR" id="PIRSR001399-2"/>
    </source>
</evidence>
<dbReference type="NCBIfam" id="NF003806">
    <property type="entry name" value="PRK05395.1-3"/>
    <property type="match status" value="1"/>
</dbReference>
<dbReference type="RefSeq" id="WP_020874919.1">
    <property type="nucleotide sequence ID" value="NC_022785.1"/>
</dbReference>
<organism evidence="12 13">
    <name type="scientific">Streptomyces rapamycinicus (strain ATCC 29253 / DSM 41530 / NRRL 5491 / AYB-994)</name>
    <name type="common">Streptomyces hygroscopicus (strain ATCC 29253)</name>
    <dbReference type="NCBI Taxonomy" id="1343740"/>
    <lineage>
        <taxon>Bacteria</taxon>
        <taxon>Bacillati</taxon>
        <taxon>Actinomycetota</taxon>
        <taxon>Actinomycetes</taxon>
        <taxon>Kitasatosporales</taxon>
        <taxon>Streptomycetaceae</taxon>
        <taxon>Streptomyces</taxon>
        <taxon>Streptomyces violaceusniger group</taxon>
    </lineage>
</organism>
<name>A0A0A0NWE1_STRRN</name>
<evidence type="ECO:0000256" key="5">
    <source>
        <dbReference type="ARBA" id="ARBA00012060"/>
    </source>
</evidence>
<feature type="binding site" evidence="8 10">
    <location>
        <begin position="103"/>
        <end position="104"/>
    </location>
    <ligand>
        <name>substrate</name>
    </ligand>
</feature>
<dbReference type="GO" id="GO:0009073">
    <property type="term" value="P:aromatic amino acid family biosynthetic process"/>
    <property type="evidence" value="ECO:0007669"/>
    <property type="project" value="UniProtKB-KW"/>
</dbReference>
<dbReference type="eggNOG" id="COG0757">
    <property type="taxonomic scope" value="Bacteria"/>
</dbReference>
<evidence type="ECO:0000256" key="11">
    <source>
        <dbReference type="PIRSR" id="PIRSR001399-3"/>
    </source>
</evidence>
<dbReference type="STRING" id="1343740.M271_50405"/>
<keyword evidence="8" id="KW-0028">Amino-acid biosynthesis</keyword>
<dbReference type="PIRSF" id="PIRSF001399">
    <property type="entry name" value="DHquinase_II"/>
    <property type="match status" value="1"/>
</dbReference>
<comment type="catalytic activity">
    <reaction evidence="1 8">
        <text>3-dehydroquinate = 3-dehydroshikimate + H2O</text>
        <dbReference type="Rhea" id="RHEA:21096"/>
        <dbReference type="ChEBI" id="CHEBI:15377"/>
        <dbReference type="ChEBI" id="CHEBI:16630"/>
        <dbReference type="ChEBI" id="CHEBI:32364"/>
        <dbReference type="EC" id="4.2.1.10"/>
    </reaction>
</comment>
<dbReference type="GO" id="GO:0019631">
    <property type="term" value="P:quinate catabolic process"/>
    <property type="evidence" value="ECO:0007669"/>
    <property type="project" value="TreeGrafter"/>
</dbReference>
<dbReference type="PANTHER" id="PTHR21272:SF3">
    <property type="entry name" value="CATABOLIC 3-DEHYDROQUINASE"/>
    <property type="match status" value="1"/>
</dbReference>
<feature type="binding site" evidence="8 10">
    <location>
        <position position="76"/>
    </location>
    <ligand>
        <name>substrate</name>
    </ligand>
</feature>
<dbReference type="SUPFAM" id="SSF52304">
    <property type="entry name" value="Type II 3-dehydroquinate dehydratase"/>
    <property type="match status" value="1"/>
</dbReference>
<sequence length="151" mass="16497">MRHGRLLILNGPNLNMLGIREPALYGADTLADVERITAQRAEALGYQADFLQSNWEGALVDRLHEARGSADGVVINPGAFTHTSVALRDALLASELLIAEVHITNVHKREEFRHHSYVSDIAEAVFVGAGIQGYVYGVEALDRALVRKDAP</sequence>
<evidence type="ECO:0000256" key="8">
    <source>
        <dbReference type="HAMAP-Rule" id="MF_00169"/>
    </source>
</evidence>
<protein>
    <recommendedName>
        <fullName evidence="5 8">3-dehydroquinate dehydratase</fullName>
        <shortName evidence="8">3-dehydroquinase</shortName>
        <ecNumber evidence="5 8">4.2.1.10</ecNumber>
    </recommendedName>
    <alternativeName>
        <fullName evidence="8">Type II DHQase</fullName>
    </alternativeName>
</protein>
<dbReference type="EC" id="4.2.1.10" evidence="5 8"/>
<dbReference type="HOGENOM" id="CLU_090968_1_0_11"/>
<evidence type="ECO:0000256" key="9">
    <source>
        <dbReference type="PIRSR" id="PIRSR001399-1"/>
    </source>
</evidence>
<feature type="binding site" evidence="8 10">
    <location>
        <position position="89"/>
    </location>
    <ligand>
        <name>substrate</name>
    </ligand>
</feature>
<evidence type="ECO:0000313" key="12">
    <source>
        <dbReference type="EMBL" id="RLV71723.1"/>
    </source>
</evidence>
<dbReference type="CDD" id="cd00466">
    <property type="entry name" value="DHQase_II"/>
    <property type="match status" value="1"/>
</dbReference>
<dbReference type="HAMAP" id="MF_00169">
    <property type="entry name" value="AroQ"/>
    <property type="match status" value="1"/>
</dbReference>
<dbReference type="GO" id="GO:0008652">
    <property type="term" value="P:amino acid biosynthetic process"/>
    <property type="evidence" value="ECO:0007669"/>
    <property type="project" value="UniProtKB-KW"/>
</dbReference>
<dbReference type="KEGG" id="src:M271_50405"/>
<dbReference type="PROSITE" id="PS01029">
    <property type="entry name" value="DEHYDROQUINASE_II"/>
    <property type="match status" value="1"/>
</dbReference>
<evidence type="ECO:0000256" key="1">
    <source>
        <dbReference type="ARBA" id="ARBA00001864"/>
    </source>
</evidence>
<evidence type="ECO:0000256" key="2">
    <source>
        <dbReference type="ARBA" id="ARBA00004902"/>
    </source>
</evidence>
<dbReference type="Gene3D" id="3.40.50.9100">
    <property type="entry name" value="Dehydroquinase, class II"/>
    <property type="match status" value="1"/>
</dbReference>
<comment type="subunit">
    <text evidence="4 8">Homododecamer.</text>
</comment>
<dbReference type="InterPro" id="IPR001874">
    <property type="entry name" value="DHquinase_II"/>
</dbReference>
<evidence type="ECO:0000256" key="4">
    <source>
        <dbReference type="ARBA" id="ARBA00011193"/>
    </source>
</evidence>
<dbReference type="Proteomes" id="UP000281594">
    <property type="component" value="Unassembled WGS sequence"/>
</dbReference>
<keyword evidence="6 8" id="KW-0057">Aromatic amino acid biosynthesis</keyword>
<dbReference type="GO" id="GO:0009423">
    <property type="term" value="P:chorismate biosynthetic process"/>
    <property type="evidence" value="ECO:0007669"/>
    <property type="project" value="UniProtKB-UniRule"/>
</dbReference>
<dbReference type="InterPro" id="IPR036441">
    <property type="entry name" value="DHquinase_II_sf"/>
</dbReference>
<dbReference type="NCBIfam" id="NF003807">
    <property type="entry name" value="PRK05395.1-4"/>
    <property type="match status" value="1"/>
</dbReference>
<evidence type="ECO:0000256" key="3">
    <source>
        <dbReference type="ARBA" id="ARBA00011037"/>
    </source>
</evidence>
<dbReference type="NCBIfam" id="TIGR01088">
    <property type="entry name" value="aroQ"/>
    <property type="match status" value="1"/>
</dbReference>
<comment type="caution">
    <text evidence="12">The sequence shown here is derived from an EMBL/GenBank/DDBJ whole genome shotgun (WGS) entry which is preliminary data.</text>
</comment>
<dbReference type="EMBL" id="QYCY01000004">
    <property type="protein sequence ID" value="RLV71723.1"/>
    <property type="molecule type" value="Genomic_DNA"/>
</dbReference>
<reference evidence="12 13" key="1">
    <citation type="journal article" date="2018" name="J. Biol. Chem.">
        <title>Discovery of the actinoplanic acid pathway in Streptomyces rapamycinicus reveals a genetically conserved synergism with rapamycin.</title>
        <authorList>
            <person name="Mrak P."/>
            <person name="Krastel P."/>
            <person name="Pivk Lukancic P."/>
            <person name="Tao J."/>
            <person name="Pistorius D."/>
            <person name="Moore C.M."/>
        </authorList>
    </citation>
    <scope>NUCLEOTIDE SEQUENCE [LARGE SCALE GENOMIC DNA]</scope>
    <source>
        <strain evidence="12 13">NRRL 5491</strain>
    </source>
</reference>
<gene>
    <name evidence="8" type="primary">aroQ</name>
    <name evidence="12" type="ORF">D3C57_144390</name>
</gene>
<feature type="binding site" evidence="8 10">
    <location>
        <position position="82"/>
    </location>
    <ligand>
        <name>substrate</name>
    </ligand>
</feature>
<dbReference type="AlphaFoldDB" id="A0A0A0NWE1"/>
<feature type="site" description="Transition state stabilizer" evidence="8 11">
    <location>
        <position position="20"/>
    </location>
</feature>
<comment type="pathway">
    <text evidence="2 8">Metabolic intermediate biosynthesis; chorismate biosynthesis; chorismate from D-erythrose 4-phosphate and phosphoenolpyruvate: step 3/7.</text>
</comment>
<evidence type="ECO:0000313" key="13">
    <source>
        <dbReference type="Proteomes" id="UP000281594"/>
    </source>
</evidence>
<comment type="similarity">
    <text evidence="3 8">Belongs to the type-II 3-dehydroquinase family.</text>
</comment>
<dbReference type="UniPathway" id="UPA00053">
    <property type="reaction ID" value="UER00086"/>
</dbReference>
<dbReference type="NCBIfam" id="NF003805">
    <property type="entry name" value="PRK05395.1-2"/>
    <property type="match status" value="1"/>
</dbReference>
<evidence type="ECO:0000256" key="7">
    <source>
        <dbReference type="ARBA" id="ARBA00023239"/>
    </source>
</evidence>
<dbReference type="GO" id="GO:0003855">
    <property type="term" value="F:3-dehydroquinate dehydratase activity"/>
    <property type="evidence" value="ECO:0007669"/>
    <property type="project" value="UniProtKB-UniRule"/>
</dbReference>
<evidence type="ECO:0000256" key="6">
    <source>
        <dbReference type="ARBA" id="ARBA00023141"/>
    </source>
</evidence>
<feature type="active site" description="Proton donor" evidence="8 9">
    <location>
        <position position="102"/>
    </location>
</feature>